<dbReference type="GeneID" id="69584133"/>
<accession>A0AAW3VC51</accession>
<dbReference type="Proteomes" id="UP000548425">
    <property type="component" value="Unassembled WGS sequence"/>
</dbReference>
<sequence>MAFDLVQYFVEQIETQKPELLKEYTKEERRKYISEINALTLGKLITEWRHNPQKIYNEINHPDELYILEIVRHLATSPENQSTLDRAQLEHSTSEIFHLQLIELKQLHDTGNHNIHSIQELLTGQIEHLSGQADDWVWTTNKLTELKGSKPIVQEELSLEASMKEFNQMVSQNQQHQDVEEVIVINTPTWAKIVEPIVAIVILWVLIAAVMRVFG</sequence>
<reference evidence="2 4" key="1">
    <citation type="submission" date="2020-08" db="EMBL/GenBank/DDBJ databases">
        <title>Functional genomics of gut bacteria from endangered species of beetles.</title>
        <authorList>
            <person name="Carlos-Shanley C."/>
        </authorList>
    </citation>
    <scope>NUCLEOTIDE SEQUENCE [LARGE SCALE GENOMIC DNA]</scope>
    <source>
        <strain evidence="2 4">S00127</strain>
    </source>
</reference>
<reference evidence="3" key="2">
    <citation type="submission" date="2023-07" db="EMBL/GenBank/DDBJ databases">
        <title>Dynamics of blaOXA-23 gene transmission in Acinetobacter spp. from contaminated veterinary surfaces.</title>
        <authorList>
            <person name="Moreira Da Silva J."/>
            <person name="Menezes J."/>
            <person name="Fernandes L."/>
            <person name="Marques C."/>
            <person name="Amaral A."/>
            <person name="Timofte D."/>
            <person name="Pomba C."/>
        </authorList>
    </citation>
    <scope>NUCLEOTIDE SEQUENCE</scope>
    <source>
        <strain evidence="3">CMVB11Z4A1</strain>
    </source>
</reference>
<proteinExistence type="predicted"/>
<comment type="caution">
    <text evidence="2">The sequence shown here is derived from an EMBL/GenBank/DDBJ whole genome shotgun (WGS) entry which is preliminary data.</text>
</comment>
<keyword evidence="1" id="KW-0472">Membrane</keyword>
<feature type="transmembrane region" description="Helical" evidence="1">
    <location>
        <begin position="193"/>
        <end position="214"/>
    </location>
</feature>
<keyword evidence="1" id="KW-0812">Transmembrane</keyword>
<dbReference type="EMBL" id="JAUUUS010000016">
    <property type="protein sequence ID" value="MDP1446969.1"/>
    <property type="molecule type" value="Genomic_DNA"/>
</dbReference>
<evidence type="ECO:0000313" key="4">
    <source>
        <dbReference type="Proteomes" id="UP000548425"/>
    </source>
</evidence>
<protein>
    <submittedName>
        <fullName evidence="2">tRNA A37 N6-isopentenylltransferase MiaA</fullName>
    </submittedName>
</protein>
<gene>
    <name evidence="2" type="ORF">HNP34_000389</name>
    <name evidence="3" type="ORF">Q8G51_03760</name>
</gene>
<evidence type="ECO:0000313" key="2">
    <source>
        <dbReference type="EMBL" id="MBB6362313.1"/>
    </source>
</evidence>
<name>A0AAW3VC51_ACILW</name>
<dbReference type="EMBL" id="JACHLA010000001">
    <property type="protein sequence ID" value="MBB6362313.1"/>
    <property type="molecule type" value="Genomic_DNA"/>
</dbReference>
<evidence type="ECO:0000313" key="3">
    <source>
        <dbReference type="EMBL" id="MDP1446969.1"/>
    </source>
</evidence>
<keyword evidence="1" id="KW-1133">Transmembrane helix</keyword>
<dbReference type="Proteomes" id="UP001242129">
    <property type="component" value="Unassembled WGS sequence"/>
</dbReference>
<dbReference type="AlphaFoldDB" id="A0AAW3VC51"/>
<organism evidence="2 4">
    <name type="scientific">Acinetobacter lwoffii</name>
    <dbReference type="NCBI Taxonomy" id="28090"/>
    <lineage>
        <taxon>Bacteria</taxon>
        <taxon>Pseudomonadati</taxon>
        <taxon>Pseudomonadota</taxon>
        <taxon>Gammaproteobacteria</taxon>
        <taxon>Moraxellales</taxon>
        <taxon>Moraxellaceae</taxon>
        <taxon>Acinetobacter</taxon>
    </lineage>
</organism>
<dbReference type="RefSeq" id="WP_004281678.1">
    <property type="nucleotide sequence ID" value="NZ_CABIYT010000028.1"/>
</dbReference>
<evidence type="ECO:0000256" key="1">
    <source>
        <dbReference type="SAM" id="Phobius"/>
    </source>
</evidence>